<dbReference type="AlphaFoldDB" id="A0AA39LYV6"/>
<reference evidence="1" key="1">
    <citation type="submission" date="2023-06" db="EMBL/GenBank/DDBJ databases">
        <title>Genomic analysis of the entomopathogenic nematode Steinernema hermaphroditum.</title>
        <authorList>
            <person name="Schwarz E.M."/>
            <person name="Heppert J.K."/>
            <person name="Baniya A."/>
            <person name="Schwartz H.T."/>
            <person name="Tan C.-H."/>
            <person name="Antoshechkin I."/>
            <person name="Sternberg P.W."/>
            <person name="Goodrich-Blair H."/>
            <person name="Dillman A.R."/>
        </authorList>
    </citation>
    <scope>NUCLEOTIDE SEQUENCE</scope>
    <source>
        <strain evidence="1">PS9179</strain>
        <tissue evidence="1">Whole animal</tissue>
    </source>
</reference>
<organism evidence="1 2">
    <name type="scientific">Steinernema hermaphroditum</name>
    <dbReference type="NCBI Taxonomy" id="289476"/>
    <lineage>
        <taxon>Eukaryota</taxon>
        <taxon>Metazoa</taxon>
        <taxon>Ecdysozoa</taxon>
        <taxon>Nematoda</taxon>
        <taxon>Chromadorea</taxon>
        <taxon>Rhabditida</taxon>
        <taxon>Tylenchina</taxon>
        <taxon>Panagrolaimomorpha</taxon>
        <taxon>Strongyloidoidea</taxon>
        <taxon>Steinernematidae</taxon>
        <taxon>Steinernema</taxon>
    </lineage>
</organism>
<keyword evidence="2" id="KW-1185">Reference proteome</keyword>
<comment type="caution">
    <text evidence="1">The sequence shown here is derived from an EMBL/GenBank/DDBJ whole genome shotgun (WGS) entry which is preliminary data.</text>
</comment>
<sequence>MSPIRARCVLQKEADLLWEDIQFIQKQLRTKRSNTVPVEKPPEGNEIPPHANTVSEESLFPVNPCCPPGPPGDPGLDGIDSEEGLPGDDIDADDGLRYLCYRTGLEKQTLSVRQFMQNETESWKLPSVDGSQCVLANLPGAVCRTHSAHPGLHCELLRGSRQLRRMVTRIVLFVALLSVMVTSNNYCDIRQFNGYSVFFTSCKKIEGQPFEIVDFNNFTTMEDLQEKVQMVKDYSRGKLHHIEWPQYLQDDMVDCIQGQTTLICDEWYNMSGTNKISSRCFPPASPSYWLDDEDKRDLAKCSTRDASGSPLDLLLDGDKIIVDTFEKGSIYLLQEEYLANKPTYYYHSNDGCIRGNFNNDQNVGEKYNSFIPAINKSDDNRRIHPCRCYFSRRRTSNG</sequence>
<protein>
    <submittedName>
        <fullName evidence="1">Uncharacterized protein</fullName>
    </submittedName>
</protein>
<proteinExistence type="predicted"/>
<evidence type="ECO:0000313" key="1">
    <source>
        <dbReference type="EMBL" id="KAK0414632.1"/>
    </source>
</evidence>
<evidence type="ECO:0000313" key="2">
    <source>
        <dbReference type="Proteomes" id="UP001175271"/>
    </source>
</evidence>
<accession>A0AA39LYV6</accession>
<dbReference type="EMBL" id="JAUCMV010000002">
    <property type="protein sequence ID" value="KAK0414632.1"/>
    <property type="molecule type" value="Genomic_DNA"/>
</dbReference>
<gene>
    <name evidence="1" type="ORF">QR680_011538</name>
</gene>
<dbReference type="Proteomes" id="UP001175271">
    <property type="component" value="Unassembled WGS sequence"/>
</dbReference>
<name>A0AA39LYV6_9BILA</name>